<dbReference type="Pfam" id="PF01526">
    <property type="entry name" value="DDE_Tnp_Tn3"/>
    <property type="match status" value="1"/>
</dbReference>
<evidence type="ECO:0000256" key="1">
    <source>
        <dbReference type="SAM" id="MobiDB-lite"/>
    </source>
</evidence>
<evidence type="ECO:0000313" key="4">
    <source>
        <dbReference type="Proteomes" id="UP001054854"/>
    </source>
</evidence>
<feature type="compositionally biased region" description="Gly residues" evidence="1">
    <location>
        <begin position="669"/>
        <end position="678"/>
    </location>
</feature>
<keyword evidence="4" id="KW-1185">Reference proteome</keyword>
<evidence type="ECO:0000259" key="2">
    <source>
        <dbReference type="Pfam" id="PF01526"/>
    </source>
</evidence>
<sequence length="712" mass="79698">MASAVKTFEERFCRTTTDRLSAVTRSRLDDLVAEEDGEGSVGGGRTFFTELKADPGALGLESLLTEVNKLQRVRQLELPPELFGDVSEKLVSAWRARAAKEYPSDLLAASDPVRYTLLATLCHVRQTEIADSLVDLFIQLVQKINTRAEKKVEGEFVKELKKVRGKEGMMLRVAEAALAEPGGTVRKVIFPVVGEKTLKALAAEAAANEARYKAGIRTVLRSSYSNHWRRMLSPLLSVLELKCNNTAYRPVMDAIDLLKRYLDQPIKDGGYFDEAERVPLDGVVPEQWRAAVVDDKGRVERIPYELCVLVSLRDALRRREIWVAGASRWRNPEDDLPPDFEDNRDVHYGAIRQPLDPGEFIDALQKRLREALTRFDTALQAGTTGGVEITRKHGEPWIKVSPLGKQEEPENLVALKAEIERRWGTIDLIDILKEAEFATGFIGEFASVASREALPREVLRRRLLLVLFALGTNMGIKRVAVTGKHGESEAVLRRIRHLFVNRTNLRGGPQGQARRATPGHHRRHAPHRAAASRGRRVCRADPARPDRPHRQAQGPEPLGGQHLPGARRARQARGPPRSRRCRTRRLRRHEQRSGPRAPHSNRGPEITLSYLSPRRSYTRTGPTCRFAAASGAQGPLPRRGDTYDMRQPGRPLHRADRPARAGTERCDPGGLGRGGGDPGRVRLHRGTRHRHRAGRPRRVRGADRGAHRGSRP</sequence>
<feature type="compositionally biased region" description="Basic and acidic residues" evidence="1">
    <location>
        <begin position="653"/>
        <end position="667"/>
    </location>
</feature>
<feature type="region of interest" description="Disordered" evidence="1">
    <location>
        <begin position="627"/>
        <end position="712"/>
    </location>
</feature>
<reference evidence="3" key="1">
    <citation type="submission" date="2024-05" db="EMBL/GenBank/DDBJ databases">
        <title>Whole genome shotgun sequence of Streptomyces hygroscopicus NBRC 113678.</title>
        <authorList>
            <person name="Komaki H."/>
            <person name="Tamura T."/>
        </authorList>
    </citation>
    <scope>NUCLEOTIDE SEQUENCE</scope>
    <source>
        <strain evidence="3">N11-34</strain>
    </source>
</reference>
<dbReference type="Proteomes" id="UP001054854">
    <property type="component" value="Unassembled WGS sequence"/>
</dbReference>
<feature type="compositionally biased region" description="Basic residues" evidence="1">
    <location>
        <begin position="681"/>
        <end position="699"/>
    </location>
</feature>
<organism evidence="3 4">
    <name type="scientific">Streptomyces hygroscopicus</name>
    <dbReference type="NCBI Taxonomy" id="1912"/>
    <lineage>
        <taxon>Bacteria</taxon>
        <taxon>Bacillati</taxon>
        <taxon>Actinomycetota</taxon>
        <taxon>Actinomycetes</taxon>
        <taxon>Kitasatosporales</taxon>
        <taxon>Streptomycetaceae</taxon>
        <taxon>Streptomyces</taxon>
        <taxon>Streptomyces violaceusniger group</taxon>
    </lineage>
</organism>
<feature type="domain" description="Tn3 transposase DDE" evidence="2">
    <location>
        <begin position="430"/>
        <end position="506"/>
    </location>
</feature>
<gene>
    <name evidence="3" type="ORF">TPA0910_04810</name>
</gene>
<comment type="caution">
    <text evidence="3">The sequence shown here is derived from an EMBL/GenBank/DDBJ whole genome shotgun (WGS) entry which is preliminary data.</text>
</comment>
<feature type="region of interest" description="Disordered" evidence="1">
    <location>
        <begin position="503"/>
        <end position="615"/>
    </location>
</feature>
<proteinExistence type="predicted"/>
<feature type="compositionally biased region" description="Basic residues" evidence="1">
    <location>
        <begin position="517"/>
        <end position="527"/>
    </location>
</feature>
<feature type="compositionally biased region" description="Basic residues" evidence="1">
    <location>
        <begin position="565"/>
        <end position="590"/>
    </location>
</feature>
<accession>A0ABQ3TSU9</accession>
<dbReference type="EMBL" id="BNEK01000002">
    <property type="protein sequence ID" value="GHJ26048.1"/>
    <property type="molecule type" value="Genomic_DNA"/>
</dbReference>
<feature type="compositionally biased region" description="Basic and acidic residues" evidence="1">
    <location>
        <begin position="538"/>
        <end position="549"/>
    </location>
</feature>
<dbReference type="InterPro" id="IPR002513">
    <property type="entry name" value="Tn3_Tnp_DDE_dom"/>
</dbReference>
<name>A0ABQ3TSU9_STRHY</name>
<protein>
    <recommendedName>
        <fullName evidence="2">Tn3 transposase DDE domain-containing protein</fullName>
    </recommendedName>
</protein>
<evidence type="ECO:0000313" key="3">
    <source>
        <dbReference type="EMBL" id="GHJ26048.1"/>
    </source>
</evidence>